<accession>A0A4C1Y780</accession>
<evidence type="ECO:0000313" key="2">
    <source>
        <dbReference type="Proteomes" id="UP000299102"/>
    </source>
</evidence>
<organism evidence="1 2">
    <name type="scientific">Eumeta variegata</name>
    <name type="common">Bagworm moth</name>
    <name type="synonym">Eumeta japonica</name>
    <dbReference type="NCBI Taxonomy" id="151549"/>
    <lineage>
        <taxon>Eukaryota</taxon>
        <taxon>Metazoa</taxon>
        <taxon>Ecdysozoa</taxon>
        <taxon>Arthropoda</taxon>
        <taxon>Hexapoda</taxon>
        <taxon>Insecta</taxon>
        <taxon>Pterygota</taxon>
        <taxon>Neoptera</taxon>
        <taxon>Endopterygota</taxon>
        <taxon>Lepidoptera</taxon>
        <taxon>Glossata</taxon>
        <taxon>Ditrysia</taxon>
        <taxon>Tineoidea</taxon>
        <taxon>Psychidae</taxon>
        <taxon>Oiketicinae</taxon>
        <taxon>Eumeta</taxon>
    </lineage>
</organism>
<keyword evidence="2" id="KW-1185">Reference proteome</keyword>
<protein>
    <submittedName>
        <fullName evidence="1">Uncharacterized protein</fullName>
    </submittedName>
</protein>
<evidence type="ECO:0000313" key="1">
    <source>
        <dbReference type="EMBL" id="GBP70429.1"/>
    </source>
</evidence>
<dbReference type="Proteomes" id="UP000299102">
    <property type="component" value="Unassembled WGS sequence"/>
</dbReference>
<sequence length="175" mass="19483">MNIDAPSKPCLYKRSTAGRERRAADLTPVPALWHKCVPNSGALRVRIKLGNILRILAQTVKNYLESNYAEWTCRGGGETRNSPPDEPLVVIKSSPKENRSENIYNSNFSLISPSSVPLLLKHILYVSFGKDDSESPLFAILGLLRWSYRLLSIGNYPLCSASYNTSALMLQVETV</sequence>
<dbReference type="AlphaFoldDB" id="A0A4C1Y780"/>
<reference evidence="1 2" key="1">
    <citation type="journal article" date="2019" name="Commun. Biol.">
        <title>The bagworm genome reveals a unique fibroin gene that provides high tensile strength.</title>
        <authorList>
            <person name="Kono N."/>
            <person name="Nakamura H."/>
            <person name="Ohtoshi R."/>
            <person name="Tomita M."/>
            <person name="Numata K."/>
            <person name="Arakawa K."/>
        </authorList>
    </citation>
    <scope>NUCLEOTIDE SEQUENCE [LARGE SCALE GENOMIC DNA]</scope>
</reference>
<gene>
    <name evidence="1" type="ORF">EVAR_89744_1</name>
</gene>
<dbReference type="EMBL" id="BGZK01001073">
    <property type="protein sequence ID" value="GBP70429.1"/>
    <property type="molecule type" value="Genomic_DNA"/>
</dbReference>
<proteinExistence type="predicted"/>
<name>A0A4C1Y780_EUMVA</name>
<comment type="caution">
    <text evidence="1">The sequence shown here is derived from an EMBL/GenBank/DDBJ whole genome shotgun (WGS) entry which is preliminary data.</text>
</comment>